<reference evidence="2 3" key="1">
    <citation type="journal article" date="2013" name="Int. J. Syst. Evol. Microbiol.">
        <title>Kordia antarctica sp. nov., isolated from Antarctic seawater.</title>
        <authorList>
            <person name="Baek K."/>
            <person name="Choi A."/>
            <person name="Kang I."/>
            <person name="Lee K."/>
            <person name="Cho J.C."/>
        </authorList>
    </citation>
    <scope>NUCLEOTIDE SEQUENCE [LARGE SCALE GENOMIC DNA]</scope>
    <source>
        <strain evidence="2 3">IMCC3317</strain>
    </source>
</reference>
<evidence type="ECO:0000256" key="1">
    <source>
        <dbReference type="SAM" id="SignalP"/>
    </source>
</evidence>
<feature type="signal peptide" evidence="1">
    <location>
        <begin position="1"/>
        <end position="18"/>
    </location>
</feature>
<dbReference type="EMBL" id="CP019288">
    <property type="protein sequence ID" value="QHI39069.1"/>
    <property type="molecule type" value="Genomic_DNA"/>
</dbReference>
<proteinExistence type="predicted"/>
<dbReference type="AlphaFoldDB" id="A0A7L4ZRG3"/>
<name>A0A7L4ZRG3_9FLAO</name>
<dbReference type="InterPro" id="IPR018673">
    <property type="entry name" value="DUF2141"/>
</dbReference>
<accession>A0A7L4ZRG3</accession>
<feature type="chain" id="PRO_5029833647" description="DUF2141 domain-containing protein" evidence="1">
    <location>
        <begin position="19"/>
        <end position="143"/>
    </location>
</feature>
<keyword evidence="1" id="KW-0732">Signal</keyword>
<keyword evidence="3" id="KW-1185">Reference proteome</keyword>
<dbReference type="RefSeq" id="WP_160131577.1">
    <property type="nucleotide sequence ID" value="NZ_CP019288.1"/>
</dbReference>
<sequence length="143" mass="15646">MKNLLLIALFITGIFATAQTSDTTSNESMTITVTVDNIKNNTGKVIFGLYTKDGFSKEIPFQAAESTIEGNKVKVTFTNVPKGEYAIKCLHDENNNGLMDFETSGMPKEDYGTSNNPLSYGPPQFEPSKFSVSDADVTMKIIL</sequence>
<organism evidence="2 3">
    <name type="scientific">Kordia antarctica</name>
    <dbReference type="NCBI Taxonomy" id="1218801"/>
    <lineage>
        <taxon>Bacteria</taxon>
        <taxon>Pseudomonadati</taxon>
        <taxon>Bacteroidota</taxon>
        <taxon>Flavobacteriia</taxon>
        <taxon>Flavobacteriales</taxon>
        <taxon>Flavobacteriaceae</taxon>
        <taxon>Kordia</taxon>
    </lineage>
</organism>
<dbReference type="OrthoDB" id="9788332at2"/>
<dbReference type="Proteomes" id="UP000464657">
    <property type="component" value="Chromosome"/>
</dbReference>
<protein>
    <recommendedName>
        <fullName evidence="4">DUF2141 domain-containing protein</fullName>
    </recommendedName>
</protein>
<dbReference type="Pfam" id="PF09912">
    <property type="entry name" value="DUF2141"/>
    <property type="match status" value="1"/>
</dbReference>
<evidence type="ECO:0000313" key="3">
    <source>
        <dbReference type="Proteomes" id="UP000464657"/>
    </source>
</evidence>
<evidence type="ECO:0000313" key="2">
    <source>
        <dbReference type="EMBL" id="QHI39069.1"/>
    </source>
</evidence>
<dbReference type="KEGG" id="kan:IMCC3317_44700"/>
<evidence type="ECO:0008006" key="4">
    <source>
        <dbReference type="Google" id="ProtNLM"/>
    </source>
</evidence>
<gene>
    <name evidence="2" type="ORF">IMCC3317_44700</name>
</gene>